<gene>
    <name evidence="1" type="ORF">OWV82_011722</name>
</gene>
<protein>
    <submittedName>
        <fullName evidence="1">Amidase family protein</fullName>
    </submittedName>
</protein>
<reference evidence="1 2" key="1">
    <citation type="journal article" date="2023" name="Science">
        <title>Complex scaffold remodeling in plant triterpene biosynthesis.</title>
        <authorList>
            <person name="De La Pena R."/>
            <person name="Hodgson H."/>
            <person name="Liu J.C."/>
            <person name="Stephenson M.J."/>
            <person name="Martin A.C."/>
            <person name="Owen C."/>
            <person name="Harkess A."/>
            <person name="Leebens-Mack J."/>
            <person name="Jimenez L.E."/>
            <person name="Osbourn A."/>
            <person name="Sattely E.S."/>
        </authorList>
    </citation>
    <scope>NUCLEOTIDE SEQUENCE [LARGE SCALE GENOMIC DNA]</scope>
    <source>
        <strain evidence="2">cv. JPN11</strain>
        <tissue evidence="1">Leaf</tissue>
    </source>
</reference>
<dbReference type="Proteomes" id="UP001164539">
    <property type="component" value="Chromosome 6"/>
</dbReference>
<sequence>MATNSSPQSISLFSLLLLVLLAVFSSGLLATGGHAYSFSIKEATVKEIQQAFKQNRLTSRQLVEFYLGEIHRLNRVLRGVIEVNPEAINQADKADQERKAKAATSKLDLHGIPILLKDNIATKDKMNTTAGSFALLGSVVARDAFVVTKLIQAGAIILGKASMSEWAHFRSFDAPNGWCARSGQGKNPYALSADPCGSSSGSAISVAANMAAVSLGTETDGSILCPSGSNSVVGIKPTVGLTSRDGVIPVSPRQDTVGPICRTVADAVYVLDAIVGFDDNDEATREASKYIPLGGYKQFLKLDGLRGKRLGIVRKLVSSFATSSEVTRSFENHIQTLRQQGAVLVDNLKIDNLDVFLNTITSGETLAVLAAEFKLALNTYLKELVASPVRSLADVITFNKKFSKEMVKEYGQSVFETAQATGGIDNDVKTALQSLTKLSRDGFEKLISEKKLDALVTPGFDISHVLAIGGFPGISVPAGYDSNGEPFGIYFGGLNGTEPKLIEIAYSFEQATKIRKPPLFIASKICSKHDRLLLQALLHLGEGLE</sequence>
<keyword evidence="2" id="KW-1185">Reference proteome</keyword>
<organism evidence="1 2">
    <name type="scientific">Melia azedarach</name>
    <name type="common">Chinaberry tree</name>
    <dbReference type="NCBI Taxonomy" id="155640"/>
    <lineage>
        <taxon>Eukaryota</taxon>
        <taxon>Viridiplantae</taxon>
        <taxon>Streptophyta</taxon>
        <taxon>Embryophyta</taxon>
        <taxon>Tracheophyta</taxon>
        <taxon>Spermatophyta</taxon>
        <taxon>Magnoliopsida</taxon>
        <taxon>eudicotyledons</taxon>
        <taxon>Gunneridae</taxon>
        <taxon>Pentapetalae</taxon>
        <taxon>rosids</taxon>
        <taxon>malvids</taxon>
        <taxon>Sapindales</taxon>
        <taxon>Meliaceae</taxon>
        <taxon>Melia</taxon>
    </lineage>
</organism>
<comment type="caution">
    <text evidence="1">The sequence shown here is derived from an EMBL/GenBank/DDBJ whole genome shotgun (WGS) entry which is preliminary data.</text>
</comment>
<evidence type="ECO:0000313" key="2">
    <source>
        <dbReference type="Proteomes" id="UP001164539"/>
    </source>
</evidence>
<proteinExistence type="predicted"/>
<accession>A0ACC1Y2I2</accession>
<name>A0ACC1Y2I2_MELAZ</name>
<evidence type="ECO:0000313" key="1">
    <source>
        <dbReference type="EMBL" id="KAJ4716745.1"/>
    </source>
</evidence>
<dbReference type="EMBL" id="CM051399">
    <property type="protein sequence ID" value="KAJ4716745.1"/>
    <property type="molecule type" value="Genomic_DNA"/>
</dbReference>